<gene>
    <name evidence="1" type="ORF">POCTA_138.1.T0580195</name>
</gene>
<proteinExistence type="predicted"/>
<comment type="caution">
    <text evidence="1">The sequence shown here is derived from an EMBL/GenBank/DDBJ whole genome shotgun (WGS) entry which is preliminary data.</text>
</comment>
<accession>A0A8S1V2G5</accession>
<dbReference type="Proteomes" id="UP000683925">
    <property type="component" value="Unassembled WGS sequence"/>
</dbReference>
<reference evidence="1" key="1">
    <citation type="submission" date="2021-01" db="EMBL/GenBank/DDBJ databases">
        <authorList>
            <consortium name="Genoscope - CEA"/>
            <person name="William W."/>
        </authorList>
    </citation>
    <scope>NUCLEOTIDE SEQUENCE</scope>
</reference>
<evidence type="ECO:0000313" key="2">
    <source>
        <dbReference type="Proteomes" id="UP000683925"/>
    </source>
</evidence>
<keyword evidence="2" id="KW-1185">Reference proteome</keyword>
<dbReference type="EMBL" id="CAJJDP010000057">
    <property type="protein sequence ID" value="CAD8171560.1"/>
    <property type="molecule type" value="Genomic_DNA"/>
</dbReference>
<organism evidence="1 2">
    <name type="scientific">Paramecium octaurelia</name>
    <dbReference type="NCBI Taxonomy" id="43137"/>
    <lineage>
        <taxon>Eukaryota</taxon>
        <taxon>Sar</taxon>
        <taxon>Alveolata</taxon>
        <taxon>Ciliophora</taxon>
        <taxon>Intramacronucleata</taxon>
        <taxon>Oligohymenophorea</taxon>
        <taxon>Peniculida</taxon>
        <taxon>Parameciidae</taxon>
        <taxon>Paramecium</taxon>
    </lineage>
</organism>
<dbReference type="AlphaFoldDB" id="A0A8S1V2G5"/>
<name>A0A8S1V2G5_PAROT</name>
<evidence type="ECO:0000313" key="1">
    <source>
        <dbReference type="EMBL" id="CAD8171560.1"/>
    </source>
</evidence>
<protein>
    <submittedName>
        <fullName evidence="1">Uncharacterized protein</fullName>
    </submittedName>
</protein>
<sequence>MMAHSLQKFYKRINFRIWLVYEQQWNLNDWLFYRIEIVKWRQIRNKLVFANNSICQLVQLNFNY</sequence>